<dbReference type="STRING" id="1192759.GCA_000277525_03047"/>
<protein>
    <submittedName>
        <fullName evidence="1">Uncharacterized protein</fullName>
    </submittedName>
</protein>
<comment type="caution">
    <text evidence="1">The sequence shown here is derived from an EMBL/GenBank/DDBJ whole genome shotgun (WGS) entry which is preliminary data.</text>
</comment>
<dbReference type="Proteomes" id="UP000290975">
    <property type="component" value="Unassembled WGS sequence"/>
</dbReference>
<keyword evidence="2" id="KW-1185">Reference proteome</keyword>
<accession>A0A401IXX5</accession>
<reference evidence="1 2" key="1">
    <citation type="submission" date="2014-12" db="EMBL/GenBank/DDBJ databases">
        <title>Whole genome sequencing of Sphingobium xenophagum OW59.</title>
        <authorList>
            <person name="Ohta Y."/>
            <person name="Nishi S."/>
            <person name="Hatada Y."/>
        </authorList>
    </citation>
    <scope>NUCLEOTIDE SEQUENCE [LARGE SCALE GENOMIC DNA]</scope>
    <source>
        <strain evidence="1 2">OW59</strain>
    </source>
</reference>
<proteinExistence type="predicted"/>
<gene>
    <name evidence="1" type="ORF">MBESOW_P0439</name>
</gene>
<dbReference type="AlphaFoldDB" id="A0A401IXX5"/>
<organism evidence="1 2">
    <name type="scientific">Sphingobium xenophagum</name>
    <dbReference type="NCBI Taxonomy" id="121428"/>
    <lineage>
        <taxon>Bacteria</taxon>
        <taxon>Pseudomonadati</taxon>
        <taxon>Pseudomonadota</taxon>
        <taxon>Alphaproteobacteria</taxon>
        <taxon>Sphingomonadales</taxon>
        <taxon>Sphingomonadaceae</taxon>
        <taxon>Sphingobium</taxon>
    </lineage>
</organism>
<evidence type="ECO:0000313" key="2">
    <source>
        <dbReference type="Proteomes" id="UP000290975"/>
    </source>
</evidence>
<sequence>MPMPQTVPQLAIDDIADLPGEVSLFGLQDGDVLDISLMDIVIAIIDQP</sequence>
<evidence type="ECO:0000313" key="1">
    <source>
        <dbReference type="EMBL" id="GBH29186.1"/>
    </source>
</evidence>
<name>A0A401IXX5_SPHXE</name>
<dbReference type="EMBL" id="BBQY01000001">
    <property type="protein sequence ID" value="GBH29186.1"/>
    <property type="molecule type" value="Genomic_DNA"/>
</dbReference>